<name>A0AAV5AWA7_9FLAO</name>
<dbReference type="NCBIfam" id="TIGR00040">
    <property type="entry name" value="yfcE"/>
    <property type="match status" value="1"/>
</dbReference>
<evidence type="ECO:0000259" key="3">
    <source>
        <dbReference type="Pfam" id="PF12850"/>
    </source>
</evidence>
<dbReference type="InterPro" id="IPR029052">
    <property type="entry name" value="Metallo-depent_PP-like"/>
</dbReference>
<comment type="similarity">
    <text evidence="1 2">Belongs to the metallophosphoesterase superfamily. YfcE family.</text>
</comment>
<dbReference type="RefSeq" id="WP_264846907.1">
    <property type="nucleotide sequence ID" value="NZ_BPMA01000036.1"/>
</dbReference>
<accession>A0AAV5AWA7</accession>
<dbReference type="InterPro" id="IPR000979">
    <property type="entry name" value="Phosphodiesterase_MJ0936/Vps29"/>
</dbReference>
<dbReference type="InterPro" id="IPR024654">
    <property type="entry name" value="Calcineurin-like_PHP_lpxH"/>
</dbReference>
<comment type="caution">
    <text evidence="4">The sequence shown here is derived from an EMBL/GenBank/DDBJ whole genome shotgun (WGS) entry which is preliminary data.</text>
</comment>
<dbReference type="GO" id="GO:0046872">
    <property type="term" value="F:metal ion binding"/>
    <property type="evidence" value="ECO:0007669"/>
    <property type="project" value="UniProtKB-KW"/>
</dbReference>
<dbReference type="Proteomes" id="UP001208692">
    <property type="component" value="Unassembled WGS sequence"/>
</dbReference>
<comment type="cofactor">
    <cofactor evidence="2">
        <name>a divalent metal cation</name>
        <dbReference type="ChEBI" id="CHEBI:60240"/>
    </cofactor>
</comment>
<dbReference type="Gene3D" id="3.60.21.10">
    <property type="match status" value="1"/>
</dbReference>
<dbReference type="EMBL" id="BQKB01000062">
    <property type="protein sequence ID" value="GJM54153.1"/>
    <property type="molecule type" value="Genomic_DNA"/>
</dbReference>
<organism evidence="4 6">
    <name type="scientific">Capnocytophaga catalasegens</name>
    <dbReference type="NCBI Taxonomy" id="1004260"/>
    <lineage>
        <taxon>Bacteria</taxon>
        <taxon>Pseudomonadati</taxon>
        <taxon>Bacteroidota</taxon>
        <taxon>Flavobacteriia</taxon>
        <taxon>Flavobacteriales</taxon>
        <taxon>Flavobacteriaceae</taxon>
        <taxon>Capnocytophaga</taxon>
    </lineage>
</organism>
<evidence type="ECO:0000256" key="1">
    <source>
        <dbReference type="ARBA" id="ARBA00008950"/>
    </source>
</evidence>
<proteinExistence type="inferred from homology"/>
<sequence length="164" mass="18675">MKKIIVLSDTHNHIDNHMIKYLKQADEIWHAGDIGSIHIVEQLQQIKPLRAVYGNIDGKEIRSQLPENLFFTCEEVPVFMTHIGGYPSRYAAGILAKLQELKPKIFICGHSHILKIIFDKKLGILHLNPGAVGKYGAHKVRTMLRFEINNTDIKNMEIIELGNN</sequence>
<gene>
    <name evidence="4" type="ORF">RCZ15_09300</name>
    <name evidence="5" type="ORF">RCZ16_24690</name>
</gene>
<keyword evidence="2" id="KW-0479">Metal-binding</keyword>
<dbReference type="EMBL" id="BQKA01000017">
    <property type="protein sequence ID" value="GJM49955.1"/>
    <property type="molecule type" value="Genomic_DNA"/>
</dbReference>
<dbReference type="Pfam" id="PF12850">
    <property type="entry name" value="Metallophos_2"/>
    <property type="match status" value="1"/>
</dbReference>
<reference evidence="4 7" key="1">
    <citation type="submission" date="2021-11" db="EMBL/GenBank/DDBJ databases">
        <title>Draft genome sequence of Capnocytophaga sp. strain KC07075 isolated from cat oral cavity.</title>
        <authorList>
            <person name="Suzuki M."/>
            <person name="Imaoka K."/>
            <person name="Kimura M."/>
            <person name="Morikawa S."/>
            <person name="Maeda K."/>
        </authorList>
    </citation>
    <scope>NUCLEOTIDE SEQUENCE</scope>
    <source>
        <strain evidence="4">KC07075</strain>
        <strain evidence="5 7">KC07079</strain>
    </source>
</reference>
<feature type="domain" description="Calcineurin-like phosphoesterase" evidence="3">
    <location>
        <begin position="3"/>
        <end position="150"/>
    </location>
</feature>
<keyword evidence="7" id="KW-1185">Reference proteome</keyword>
<evidence type="ECO:0000313" key="4">
    <source>
        <dbReference type="EMBL" id="GJM49955.1"/>
    </source>
</evidence>
<evidence type="ECO:0000313" key="7">
    <source>
        <dbReference type="Proteomes" id="UP001208692"/>
    </source>
</evidence>
<dbReference type="PANTHER" id="PTHR11124">
    <property type="entry name" value="VACUOLAR SORTING PROTEIN VPS29"/>
    <property type="match status" value="1"/>
</dbReference>
<dbReference type="GO" id="GO:0016787">
    <property type="term" value="F:hydrolase activity"/>
    <property type="evidence" value="ECO:0007669"/>
    <property type="project" value="UniProtKB-UniRule"/>
</dbReference>
<evidence type="ECO:0000256" key="2">
    <source>
        <dbReference type="RuleBase" id="RU362039"/>
    </source>
</evidence>
<dbReference type="SUPFAM" id="SSF56300">
    <property type="entry name" value="Metallo-dependent phosphatases"/>
    <property type="match status" value="1"/>
</dbReference>
<dbReference type="EC" id="3.1.4.-" evidence="2"/>
<evidence type="ECO:0000313" key="5">
    <source>
        <dbReference type="EMBL" id="GJM54153.1"/>
    </source>
</evidence>
<dbReference type="Proteomes" id="UP001207736">
    <property type="component" value="Unassembled WGS sequence"/>
</dbReference>
<protein>
    <recommendedName>
        <fullName evidence="2">Phosphoesterase</fullName>
        <ecNumber evidence="2">3.1.4.-</ecNumber>
    </recommendedName>
</protein>
<evidence type="ECO:0000313" key="6">
    <source>
        <dbReference type="Proteomes" id="UP001207736"/>
    </source>
</evidence>
<dbReference type="AlphaFoldDB" id="A0AAV5AWA7"/>